<comment type="caution">
    <text evidence="1">The sequence shown here is derived from an EMBL/GenBank/DDBJ whole genome shotgun (WGS) entry which is preliminary data.</text>
</comment>
<dbReference type="AlphaFoldDB" id="A0ABD2XZP5"/>
<gene>
    <name evidence="1" type="ORF">ACH5RR_039471</name>
</gene>
<protein>
    <recommendedName>
        <fullName evidence="3">Reverse transcriptase zinc-binding domain-containing protein</fullName>
    </recommendedName>
</protein>
<reference evidence="1 2" key="1">
    <citation type="submission" date="2024-11" db="EMBL/GenBank/DDBJ databases">
        <title>A near-complete genome assembly of Cinchona calisaya.</title>
        <authorList>
            <person name="Lian D.C."/>
            <person name="Zhao X.W."/>
            <person name="Wei L."/>
        </authorList>
    </citation>
    <scope>NUCLEOTIDE SEQUENCE [LARGE SCALE GENOMIC DNA]</scope>
    <source>
        <tissue evidence="1">Nenye</tissue>
    </source>
</reference>
<evidence type="ECO:0000313" key="2">
    <source>
        <dbReference type="Proteomes" id="UP001630127"/>
    </source>
</evidence>
<accession>A0ABD2XZP5</accession>
<dbReference type="Proteomes" id="UP001630127">
    <property type="component" value="Unassembled WGS sequence"/>
</dbReference>
<dbReference type="EMBL" id="JBJUIK010000016">
    <property type="protein sequence ID" value="KAL3500378.1"/>
    <property type="molecule type" value="Genomic_DNA"/>
</dbReference>
<proteinExistence type="predicted"/>
<keyword evidence="2" id="KW-1185">Reference proteome</keyword>
<evidence type="ECO:0000313" key="1">
    <source>
        <dbReference type="EMBL" id="KAL3500378.1"/>
    </source>
</evidence>
<organism evidence="1 2">
    <name type="scientific">Cinchona calisaya</name>
    <dbReference type="NCBI Taxonomy" id="153742"/>
    <lineage>
        <taxon>Eukaryota</taxon>
        <taxon>Viridiplantae</taxon>
        <taxon>Streptophyta</taxon>
        <taxon>Embryophyta</taxon>
        <taxon>Tracheophyta</taxon>
        <taxon>Spermatophyta</taxon>
        <taxon>Magnoliopsida</taxon>
        <taxon>eudicotyledons</taxon>
        <taxon>Gunneridae</taxon>
        <taxon>Pentapetalae</taxon>
        <taxon>asterids</taxon>
        <taxon>lamiids</taxon>
        <taxon>Gentianales</taxon>
        <taxon>Rubiaceae</taxon>
        <taxon>Cinchonoideae</taxon>
        <taxon>Cinchoneae</taxon>
        <taxon>Cinchona</taxon>
    </lineage>
</organism>
<sequence length="177" mass="20935">MDQLYEERISMGNHQINFGSRTVILSPTWKRMSSVKDQVESHLRLTTGKEMAQCLWGFYLKWLTNKKVSLAEGKDEFAWQLTTPSEETMEHVFLNCQMARSAWREFQPYFPRVVTGNSLLQHLNGWWINHCHLRGFLRLPPILIGWELWKSKIRSNFDIVKDTYYGVVLPTKYVIHT</sequence>
<evidence type="ECO:0008006" key="3">
    <source>
        <dbReference type="Google" id="ProtNLM"/>
    </source>
</evidence>
<name>A0ABD2XZP5_9GENT</name>